<dbReference type="InterPro" id="IPR009057">
    <property type="entry name" value="Homeodomain-like_sf"/>
</dbReference>
<dbReference type="SUPFAM" id="SSF48498">
    <property type="entry name" value="Tetracyclin repressor-like, C-terminal domain"/>
    <property type="match status" value="1"/>
</dbReference>
<feature type="DNA-binding region" description="H-T-H motif" evidence="2">
    <location>
        <begin position="32"/>
        <end position="51"/>
    </location>
</feature>
<dbReference type="InterPro" id="IPR001647">
    <property type="entry name" value="HTH_TetR"/>
</dbReference>
<dbReference type="InterPro" id="IPR039536">
    <property type="entry name" value="TetR_C_Proteobacteria"/>
</dbReference>
<evidence type="ECO:0000313" key="4">
    <source>
        <dbReference type="EMBL" id="GBG17387.1"/>
    </source>
</evidence>
<keyword evidence="5" id="KW-1185">Reference proteome</keyword>
<dbReference type="PRINTS" id="PR00455">
    <property type="entry name" value="HTHTETR"/>
</dbReference>
<dbReference type="GO" id="GO:0003700">
    <property type="term" value="F:DNA-binding transcription factor activity"/>
    <property type="evidence" value="ECO:0007669"/>
    <property type="project" value="TreeGrafter"/>
</dbReference>
<protein>
    <submittedName>
        <fullName evidence="4">TetR family transcriptional regulator</fullName>
    </submittedName>
</protein>
<dbReference type="RefSeq" id="WP_109007598.1">
    <property type="nucleotide sequence ID" value="NZ_BDUD01000001.1"/>
</dbReference>
<dbReference type="Pfam" id="PF00440">
    <property type="entry name" value="TetR_N"/>
    <property type="match status" value="1"/>
</dbReference>
<accession>A0A2R5FFQ6</accession>
<keyword evidence="1 2" id="KW-0238">DNA-binding</keyword>
<dbReference type="GO" id="GO:0000976">
    <property type="term" value="F:transcription cis-regulatory region binding"/>
    <property type="evidence" value="ECO:0007669"/>
    <property type="project" value="TreeGrafter"/>
</dbReference>
<dbReference type="PANTHER" id="PTHR30055:SF226">
    <property type="entry name" value="HTH-TYPE TRANSCRIPTIONAL REGULATOR PKSA"/>
    <property type="match status" value="1"/>
</dbReference>
<gene>
    <name evidence="4" type="ORF">NIES4072_10430</name>
</gene>
<dbReference type="AlphaFoldDB" id="A0A2R5FFQ6"/>
<evidence type="ECO:0000256" key="1">
    <source>
        <dbReference type="ARBA" id="ARBA00023125"/>
    </source>
</evidence>
<dbReference type="SUPFAM" id="SSF46689">
    <property type="entry name" value="Homeodomain-like"/>
    <property type="match status" value="1"/>
</dbReference>
<dbReference type="Proteomes" id="UP000245124">
    <property type="component" value="Unassembled WGS sequence"/>
</dbReference>
<name>A0A2R5FFQ6_NOSCO</name>
<dbReference type="OrthoDB" id="277085at2"/>
<comment type="caution">
    <text evidence="4">The sequence shown here is derived from an EMBL/GenBank/DDBJ whole genome shotgun (WGS) entry which is preliminary data.</text>
</comment>
<dbReference type="Pfam" id="PF14246">
    <property type="entry name" value="TetR_C_7"/>
    <property type="match status" value="1"/>
</dbReference>
<evidence type="ECO:0000313" key="5">
    <source>
        <dbReference type="Proteomes" id="UP000245124"/>
    </source>
</evidence>
<reference evidence="4 5" key="1">
    <citation type="submission" date="2017-06" db="EMBL/GenBank/DDBJ databases">
        <title>Genome sequencing of cyanobaciteial culture collection at National Institute for Environmental Studies (NIES).</title>
        <authorList>
            <person name="Hirose Y."/>
            <person name="Shimura Y."/>
            <person name="Fujisawa T."/>
            <person name="Nakamura Y."/>
            <person name="Kawachi M."/>
        </authorList>
    </citation>
    <scope>NUCLEOTIDE SEQUENCE [LARGE SCALE GENOMIC DNA]</scope>
    <source>
        <strain evidence="4 5">NIES-4072</strain>
    </source>
</reference>
<dbReference type="Gene3D" id="1.10.10.60">
    <property type="entry name" value="Homeodomain-like"/>
    <property type="match status" value="1"/>
</dbReference>
<feature type="domain" description="HTH tetR-type" evidence="3">
    <location>
        <begin position="9"/>
        <end position="69"/>
    </location>
</feature>
<evidence type="ECO:0000259" key="3">
    <source>
        <dbReference type="PROSITE" id="PS50977"/>
    </source>
</evidence>
<sequence>MENLASRTAQTHARLIKAATQVFATAGINGARTREIARVAAVNEVTLFRHFQTKEQLLAAVITEAIALQTEALAYHDDWTQDLYIDLKNYANLCNQMIEEHEDLIRTFIGEAKRHPQAARLILYEADKSLREELVVYLQKNQEKGTVSLDIDLKASVDSFTGMLLHGILRFSDIPTALEYSRECYVETCVNLFVRGISTLPLQEARGSIDSSARR</sequence>
<dbReference type="InterPro" id="IPR036271">
    <property type="entry name" value="Tet_transcr_reg_TetR-rel_C_sf"/>
</dbReference>
<dbReference type="PROSITE" id="PS50977">
    <property type="entry name" value="HTH_TETR_2"/>
    <property type="match status" value="1"/>
</dbReference>
<dbReference type="EMBL" id="BDUD01000001">
    <property type="protein sequence ID" value="GBG17387.1"/>
    <property type="molecule type" value="Genomic_DNA"/>
</dbReference>
<dbReference type="Gene3D" id="1.10.357.10">
    <property type="entry name" value="Tetracycline Repressor, domain 2"/>
    <property type="match status" value="1"/>
</dbReference>
<organism evidence="4 5">
    <name type="scientific">Nostoc commune NIES-4072</name>
    <dbReference type="NCBI Taxonomy" id="2005467"/>
    <lineage>
        <taxon>Bacteria</taxon>
        <taxon>Bacillati</taxon>
        <taxon>Cyanobacteriota</taxon>
        <taxon>Cyanophyceae</taxon>
        <taxon>Nostocales</taxon>
        <taxon>Nostocaceae</taxon>
        <taxon>Nostoc</taxon>
    </lineage>
</organism>
<dbReference type="PANTHER" id="PTHR30055">
    <property type="entry name" value="HTH-TYPE TRANSCRIPTIONAL REGULATOR RUTR"/>
    <property type="match status" value="1"/>
</dbReference>
<dbReference type="InterPro" id="IPR050109">
    <property type="entry name" value="HTH-type_TetR-like_transc_reg"/>
</dbReference>
<proteinExistence type="predicted"/>
<evidence type="ECO:0000256" key="2">
    <source>
        <dbReference type="PROSITE-ProRule" id="PRU00335"/>
    </source>
</evidence>